<evidence type="ECO:0000313" key="3">
    <source>
        <dbReference type="Proteomes" id="UP000694728"/>
    </source>
</evidence>
<proteinExistence type="predicted"/>
<accession>A0A8D1J216</accession>
<feature type="transmembrane region" description="Helical" evidence="1">
    <location>
        <begin position="12"/>
        <end position="32"/>
    </location>
</feature>
<feature type="transmembrane region" description="Helical" evidence="1">
    <location>
        <begin position="44"/>
        <end position="68"/>
    </location>
</feature>
<dbReference type="AlphaFoldDB" id="A0A8D1J216"/>
<sequence length="137" mass="15594">MNFGDNHSSVASFAKIFSHSVGCLFVLFRVSFAVQKLLSLIKSHLFIFGFTVITLGGGSEKILLWFMLESFWPVFSSKSFIVSSLIFRSLIHFEFVFVCGIRKCSNFLLFHVAIQFSQHHLLKGLPFLHCIFLPPLT</sequence>
<dbReference type="Proteomes" id="UP000694728">
    <property type="component" value="Unplaced"/>
</dbReference>
<dbReference type="Ensembl" id="ENSSSCT00045061744.1">
    <property type="protein sequence ID" value="ENSSSCP00045043401.1"/>
    <property type="gene ID" value="ENSSSCG00045035970.1"/>
</dbReference>
<protein>
    <submittedName>
        <fullName evidence="2">Uncharacterized protein</fullName>
    </submittedName>
</protein>
<organism evidence="2 3">
    <name type="scientific">Sus scrofa</name>
    <name type="common">Pig</name>
    <dbReference type="NCBI Taxonomy" id="9823"/>
    <lineage>
        <taxon>Eukaryota</taxon>
        <taxon>Metazoa</taxon>
        <taxon>Chordata</taxon>
        <taxon>Craniata</taxon>
        <taxon>Vertebrata</taxon>
        <taxon>Euteleostomi</taxon>
        <taxon>Mammalia</taxon>
        <taxon>Eutheria</taxon>
        <taxon>Laurasiatheria</taxon>
        <taxon>Artiodactyla</taxon>
        <taxon>Suina</taxon>
        <taxon>Suidae</taxon>
        <taxon>Sus</taxon>
    </lineage>
</organism>
<reference evidence="2" key="1">
    <citation type="submission" date="2025-08" db="UniProtKB">
        <authorList>
            <consortium name="Ensembl"/>
        </authorList>
    </citation>
    <scope>IDENTIFICATION</scope>
</reference>
<keyword evidence="1" id="KW-0812">Transmembrane</keyword>
<keyword evidence="1" id="KW-1133">Transmembrane helix</keyword>
<evidence type="ECO:0000256" key="1">
    <source>
        <dbReference type="SAM" id="Phobius"/>
    </source>
</evidence>
<name>A0A8D1J216_PIG</name>
<evidence type="ECO:0000313" key="2">
    <source>
        <dbReference type="Ensembl" id="ENSSSCP00045043401.1"/>
    </source>
</evidence>
<keyword evidence="1" id="KW-0472">Membrane</keyword>
<feature type="transmembrane region" description="Helical" evidence="1">
    <location>
        <begin position="80"/>
        <end position="101"/>
    </location>
</feature>